<dbReference type="InterPro" id="IPR050298">
    <property type="entry name" value="Gram-neg_bact_OMP"/>
</dbReference>
<evidence type="ECO:0000256" key="4">
    <source>
        <dbReference type="SAM" id="SignalP"/>
    </source>
</evidence>
<reference evidence="6 7" key="1">
    <citation type="submission" date="2018-05" db="EMBL/GenBank/DDBJ databases">
        <title>Spiribacter halobius sp. nov., a moderately halophilic bacterium isolated from marine solar saltern.</title>
        <authorList>
            <person name="Zheng W.-S."/>
            <person name="Lu D.-C."/>
            <person name="Du Z.-J."/>
        </authorList>
    </citation>
    <scope>NUCLEOTIDE SEQUENCE [LARGE SCALE GENOMIC DNA]</scope>
    <source>
        <strain evidence="6 7">E85</strain>
    </source>
</reference>
<dbReference type="Pfam" id="PF13609">
    <property type="entry name" value="Porin_4"/>
    <property type="match status" value="1"/>
</dbReference>
<dbReference type="GO" id="GO:0015288">
    <property type="term" value="F:porin activity"/>
    <property type="evidence" value="ECO:0007669"/>
    <property type="project" value="InterPro"/>
</dbReference>
<dbReference type="Proteomes" id="UP000245474">
    <property type="component" value="Unassembled WGS sequence"/>
</dbReference>
<protein>
    <recommendedName>
        <fullName evidence="5">Porin domain-containing protein</fullName>
    </recommendedName>
</protein>
<dbReference type="GO" id="GO:0009279">
    <property type="term" value="C:cell outer membrane"/>
    <property type="evidence" value="ECO:0007669"/>
    <property type="project" value="UniProtKB-SubCell"/>
</dbReference>
<dbReference type="OrthoDB" id="974738at2"/>
<name>A0A2U2N0G8_9GAMM</name>
<keyword evidence="7" id="KW-1185">Reference proteome</keyword>
<keyword evidence="3" id="KW-0472">Membrane</keyword>
<dbReference type="RefSeq" id="WP_109678948.1">
    <property type="nucleotide sequence ID" value="NZ_CP086615.1"/>
</dbReference>
<dbReference type="PANTHER" id="PTHR34501">
    <property type="entry name" value="PROTEIN YDDL-RELATED"/>
    <property type="match status" value="1"/>
</dbReference>
<evidence type="ECO:0000313" key="7">
    <source>
        <dbReference type="Proteomes" id="UP000245474"/>
    </source>
</evidence>
<proteinExistence type="predicted"/>
<dbReference type="InterPro" id="IPR033900">
    <property type="entry name" value="Gram_neg_porin_domain"/>
</dbReference>
<accession>A0A2U2N0G8</accession>
<evidence type="ECO:0000256" key="3">
    <source>
        <dbReference type="ARBA" id="ARBA00023136"/>
    </source>
</evidence>
<comment type="subcellular location">
    <subcellularLocation>
        <location evidence="1">Cell outer membrane</location>
        <topology evidence="1">Multi-pass membrane protein</topology>
    </subcellularLocation>
</comment>
<sequence length="366" mass="38049">MPIQPIPRRAAGALATAALLGVSGAAVAIDAEISGHVNRAIMVFDDGEDSETAFVDGEPSNSRVRFRGTGELGNGLTAGVYGEWELVSNNSSQVTIDDTDPSGSEFEVNERHMDAFIQGGFGKLSLGQGDGAANGIAETDLSGTAIINYAGAGDLGGSIVFRDDGVAITDASGDEVTIGGSYSQFDFESRFDRVRYDTPAFGPLQAAIGFGTKDNNDVTDAALRYSGEFAGGAELAAGLGYSTESRGGAEGSEETFGGSASLLLPGGLNFTAVYTRQENDADLDADTFYGKVGYRVGRHAVSVDYGITNDLVDDDSEGEVYGVGYVFTPVNWAELYAGVKQHSLDLDGGSDPDDIVIATAGTRLKF</sequence>
<comment type="caution">
    <text evidence="6">The sequence shown here is derived from an EMBL/GenBank/DDBJ whole genome shotgun (WGS) entry which is preliminary data.</text>
</comment>
<organism evidence="6 7">
    <name type="scientific">Sediminicurvatus halobius</name>
    <dbReference type="NCBI Taxonomy" id="2182432"/>
    <lineage>
        <taxon>Bacteria</taxon>
        <taxon>Pseudomonadati</taxon>
        <taxon>Pseudomonadota</taxon>
        <taxon>Gammaproteobacteria</taxon>
        <taxon>Chromatiales</taxon>
        <taxon>Ectothiorhodospiraceae</taxon>
        <taxon>Sediminicurvatus</taxon>
    </lineage>
</organism>
<gene>
    <name evidence="6" type="ORF">DEM34_11440</name>
</gene>
<evidence type="ECO:0000313" key="6">
    <source>
        <dbReference type="EMBL" id="PWG62558.1"/>
    </source>
</evidence>
<feature type="domain" description="Porin" evidence="5">
    <location>
        <begin position="15"/>
        <end position="341"/>
    </location>
</feature>
<evidence type="ECO:0000256" key="2">
    <source>
        <dbReference type="ARBA" id="ARBA00022729"/>
    </source>
</evidence>
<dbReference type="AlphaFoldDB" id="A0A2U2N0G8"/>
<keyword evidence="2 4" id="KW-0732">Signal</keyword>
<feature type="chain" id="PRO_5015525599" description="Porin domain-containing protein" evidence="4">
    <location>
        <begin position="29"/>
        <end position="366"/>
    </location>
</feature>
<dbReference type="SUPFAM" id="SSF56935">
    <property type="entry name" value="Porins"/>
    <property type="match status" value="1"/>
</dbReference>
<evidence type="ECO:0000259" key="5">
    <source>
        <dbReference type="Pfam" id="PF13609"/>
    </source>
</evidence>
<evidence type="ECO:0000256" key="1">
    <source>
        <dbReference type="ARBA" id="ARBA00004571"/>
    </source>
</evidence>
<dbReference type="PANTHER" id="PTHR34501:SF2">
    <property type="entry name" value="OUTER MEMBRANE PORIN F-RELATED"/>
    <property type="match status" value="1"/>
</dbReference>
<dbReference type="EMBL" id="QFFI01000017">
    <property type="protein sequence ID" value="PWG62558.1"/>
    <property type="molecule type" value="Genomic_DNA"/>
</dbReference>
<feature type="signal peptide" evidence="4">
    <location>
        <begin position="1"/>
        <end position="28"/>
    </location>
</feature>
<dbReference type="Gene3D" id="2.40.160.10">
    <property type="entry name" value="Porin"/>
    <property type="match status" value="1"/>
</dbReference>
<dbReference type="InterPro" id="IPR023614">
    <property type="entry name" value="Porin_dom_sf"/>
</dbReference>